<feature type="transmembrane region" description="Helical" evidence="1">
    <location>
        <begin position="126"/>
        <end position="147"/>
    </location>
</feature>
<evidence type="ECO:0000313" key="3">
    <source>
        <dbReference type="Proteomes" id="UP000189739"/>
    </source>
</evidence>
<accession>A0A1S9PG97</accession>
<protein>
    <recommendedName>
        <fullName evidence="4">DoxX family protein</fullName>
    </recommendedName>
</protein>
<feature type="transmembrane region" description="Helical" evidence="1">
    <location>
        <begin position="97"/>
        <end position="114"/>
    </location>
</feature>
<feature type="transmembrane region" description="Helical" evidence="1">
    <location>
        <begin position="67"/>
        <end position="85"/>
    </location>
</feature>
<dbReference type="OrthoDB" id="1122300at2"/>
<gene>
    <name evidence="2" type="ORF">BC343_27855</name>
</gene>
<evidence type="ECO:0000313" key="2">
    <source>
        <dbReference type="EMBL" id="OOQ59969.1"/>
    </source>
</evidence>
<dbReference type="RefSeq" id="WP_078348119.1">
    <property type="nucleotide sequence ID" value="NZ_MBTF01000011.1"/>
</dbReference>
<sequence>MDKLTALGKWLYAAAFFVFGIQHFMYANFVATLIPGWLPWHLFWAVFVGIAFILAAVSIVINKYTRLSSLLLATLLALFILLIHIPNLSAKLQNAQSWARALQDLTIMGTALLISGQANLQLPGKYLFAIPLVFLAMQHFTHAAFVTAKVPAWFPAVEVWDYIIGLVIIVMVAGIISNRYLGAPALMLAVLLLAFALLYHVPLLAANLYNGQQWTAAMLDAAIAGGAFVVAGLPAIYYKNLNMATK</sequence>
<keyword evidence="1" id="KW-0472">Membrane</keyword>
<dbReference type="EMBL" id="MBTF01000011">
    <property type="protein sequence ID" value="OOQ59969.1"/>
    <property type="molecule type" value="Genomic_DNA"/>
</dbReference>
<feature type="transmembrane region" description="Helical" evidence="1">
    <location>
        <begin position="159"/>
        <end position="176"/>
    </location>
</feature>
<keyword evidence="1" id="KW-1133">Transmembrane helix</keyword>
<proteinExistence type="predicted"/>
<dbReference type="STRING" id="1792845.BC343_27855"/>
<feature type="transmembrane region" description="Helical" evidence="1">
    <location>
        <begin position="40"/>
        <end position="60"/>
    </location>
</feature>
<feature type="transmembrane region" description="Helical" evidence="1">
    <location>
        <begin position="12"/>
        <end position="34"/>
    </location>
</feature>
<name>A0A1S9PG97_9SPHI</name>
<evidence type="ECO:0008006" key="4">
    <source>
        <dbReference type="Google" id="ProtNLM"/>
    </source>
</evidence>
<reference evidence="2 3" key="1">
    <citation type="submission" date="2016-07" db="EMBL/GenBank/DDBJ databases">
        <title>Genomic analysis of zinc-resistant bacterium Mucilaginibacter pedocola TBZ30.</title>
        <authorList>
            <person name="Huang J."/>
            <person name="Tang J."/>
        </authorList>
    </citation>
    <scope>NUCLEOTIDE SEQUENCE [LARGE SCALE GENOMIC DNA]</scope>
    <source>
        <strain evidence="2 3">TBZ30</strain>
    </source>
</reference>
<keyword evidence="3" id="KW-1185">Reference proteome</keyword>
<dbReference type="Proteomes" id="UP000189739">
    <property type="component" value="Unassembled WGS sequence"/>
</dbReference>
<feature type="transmembrane region" description="Helical" evidence="1">
    <location>
        <begin position="183"/>
        <end position="202"/>
    </location>
</feature>
<organism evidence="2 3">
    <name type="scientific">Mucilaginibacter pedocola</name>
    <dbReference type="NCBI Taxonomy" id="1792845"/>
    <lineage>
        <taxon>Bacteria</taxon>
        <taxon>Pseudomonadati</taxon>
        <taxon>Bacteroidota</taxon>
        <taxon>Sphingobacteriia</taxon>
        <taxon>Sphingobacteriales</taxon>
        <taxon>Sphingobacteriaceae</taxon>
        <taxon>Mucilaginibacter</taxon>
    </lineage>
</organism>
<feature type="transmembrane region" description="Helical" evidence="1">
    <location>
        <begin position="214"/>
        <end position="238"/>
    </location>
</feature>
<evidence type="ECO:0000256" key="1">
    <source>
        <dbReference type="SAM" id="Phobius"/>
    </source>
</evidence>
<comment type="caution">
    <text evidence="2">The sequence shown here is derived from an EMBL/GenBank/DDBJ whole genome shotgun (WGS) entry which is preliminary data.</text>
</comment>
<keyword evidence="1" id="KW-0812">Transmembrane</keyword>
<dbReference type="AlphaFoldDB" id="A0A1S9PG97"/>